<dbReference type="GeneTree" id="ENSGT01140000284005"/>
<evidence type="ECO:0000256" key="1">
    <source>
        <dbReference type="ARBA" id="ARBA00023242"/>
    </source>
</evidence>
<name>A0A8C4SGS4_ERPCA</name>
<organism evidence="3 4">
    <name type="scientific">Erpetoichthys calabaricus</name>
    <name type="common">Rope fish</name>
    <name type="synonym">Calamoichthys calabaricus</name>
    <dbReference type="NCBI Taxonomy" id="27687"/>
    <lineage>
        <taxon>Eukaryota</taxon>
        <taxon>Metazoa</taxon>
        <taxon>Chordata</taxon>
        <taxon>Craniata</taxon>
        <taxon>Vertebrata</taxon>
        <taxon>Euteleostomi</taxon>
        <taxon>Actinopterygii</taxon>
        <taxon>Polypteriformes</taxon>
        <taxon>Polypteridae</taxon>
        <taxon>Erpetoichthys</taxon>
    </lineage>
</organism>
<dbReference type="Gene3D" id="1.10.4020.10">
    <property type="entry name" value="DNA breaking-rejoining enzymes"/>
    <property type="match status" value="1"/>
</dbReference>
<reference evidence="3" key="1">
    <citation type="submission" date="2021-06" db="EMBL/GenBank/DDBJ databases">
        <authorList>
            <consortium name="Wellcome Sanger Institute Data Sharing"/>
        </authorList>
    </citation>
    <scope>NUCLEOTIDE SEQUENCE [LARGE SCALE GENOMIC DNA]</scope>
</reference>
<dbReference type="InterPro" id="IPR038269">
    <property type="entry name" value="SCAN_sf"/>
</dbReference>
<dbReference type="InterPro" id="IPR003309">
    <property type="entry name" value="SCAN_dom"/>
</dbReference>
<reference evidence="3" key="2">
    <citation type="submission" date="2025-08" db="UniProtKB">
        <authorList>
            <consortium name="Ensembl"/>
        </authorList>
    </citation>
    <scope>IDENTIFICATION</scope>
</reference>
<keyword evidence="4" id="KW-1185">Reference proteome</keyword>
<dbReference type="InterPro" id="IPR050916">
    <property type="entry name" value="SCAN-C2H2_zinc_finger"/>
</dbReference>
<evidence type="ECO:0000313" key="4">
    <source>
        <dbReference type="Proteomes" id="UP000694620"/>
    </source>
</evidence>
<dbReference type="SUPFAM" id="SSF47353">
    <property type="entry name" value="Retrovirus capsid dimerization domain-like"/>
    <property type="match status" value="1"/>
</dbReference>
<dbReference type="AlphaFoldDB" id="A0A8C4SGS4"/>
<dbReference type="Proteomes" id="UP000694620">
    <property type="component" value="Chromosome 12"/>
</dbReference>
<dbReference type="Pfam" id="PF02023">
    <property type="entry name" value="SCAN"/>
    <property type="match status" value="1"/>
</dbReference>
<dbReference type="PROSITE" id="PS50804">
    <property type="entry name" value="SCAN_BOX"/>
    <property type="match status" value="1"/>
</dbReference>
<sequence length="121" mass="14513">MYEISTKTYRMRFHSLEWEEGQSPKELITLLKELCTKWLQPQKHSIDQIIDFILLEQLLQVFDVKLRTWVEEHRPKTSKEAMELAEVFLAAHCPRNLRKEDKVIQRPRTTAKPTGIYPWAY</sequence>
<keyword evidence="1" id="KW-0539">Nucleus</keyword>
<feature type="domain" description="SCAN box" evidence="2">
    <location>
        <begin position="10"/>
        <end position="86"/>
    </location>
</feature>
<evidence type="ECO:0000259" key="2">
    <source>
        <dbReference type="PROSITE" id="PS50804"/>
    </source>
</evidence>
<dbReference type="PANTHER" id="PTHR45935">
    <property type="entry name" value="PROTEIN ZBED8-RELATED"/>
    <property type="match status" value="1"/>
</dbReference>
<dbReference type="SMART" id="SM00431">
    <property type="entry name" value="SCAN"/>
    <property type="match status" value="1"/>
</dbReference>
<protein>
    <recommendedName>
        <fullName evidence="2">SCAN box domain-containing protein</fullName>
    </recommendedName>
</protein>
<dbReference type="PANTHER" id="PTHR45935:SF15">
    <property type="entry name" value="SCAN BOX DOMAIN-CONTAINING PROTEIN"/>
    <property type="match status" value="1"/>
</dbReference>
<accession>A0A8C4SGS4</accession>
<proteinExistence type="predicted"/>
<dbReference type="Ensembl" id="ENSECRT00000016439.1">
    <property type="protein sequence ID" value="ENSECRP00000016150.1"/>
    <property type="gene ID" value="ENSECRG00000010781.1"/>
</dbReference>
<evidence type="ECO:0000313" key="3">
    <source>
        <dbReference type="Ensembl" id="ENSECRP00000016150.1"/>
    </source>
</evidence>
<reference evidence="3" key="3">
    <citation type="submission" date="2025-09" db="UniProtKB">
        <authorList>
            <consortium name="Ensembl"/>
        </authorList>
    </citation>
    <scope>IDENTIFICATION</scope>
</reference>